<dbReference type="InterPro" id="IPR029058">
    <property type="entry name" value="AB_hydrolase_fold"/>
</dbReference>
<reference evidence="1 2" key="1">
    <citation type="submission" date="2014-04" db="EMBL/GenBank/DDBJ databases">
        <authorList>
            <consortium name="DOE Joint Genome Institute"/>
            <person name="Kuo A."/>
            <person name="Martino E."/>
            <person name="Perotto S."/>
            <person name="Kohler A."/>
            <person name="Nagy L.G."/>
            <person name="Floudas D."/>
            <person name="Copeland A."/>
            <person name="Barry K.W."/>
            <person name="Cichocki N."/>
            <person name="Veneault-Fourrey C."/>
            <person name="LaButti K."/>
            <person name="Lindquist E.A."/>
            <person name="Lipzen A."/>
            <person name="Lundell T."/>
            <person name="Morin E."/>
            <person name="Murat C."/>
            <person name="Sun H."/>
            <person name="Tunlid A."/>
            <person name="Henrissat B."/>
            <person name="Grigoriev I.V."/>
            <person name="Hibbett D.S."/>
            <person name="Martin F."/>
            <person name="Nordberg H.P."/>
            <person name="Cantor M.N."/>
            <person name="Hua S.X."/>
        </authorList>
    </citation>
    <scope>NUCLEOTIDE SEQUENCE [LARGE SCALE GENOMIC DNA]</scope>
    <source>
        <strain evidence="1 2">Zn</strain>
    </source>
</reference>
<dbReference type="EMBL" id="KN832879">
    <property type="protein sequence ID" value="KIM99307.1"/>
    <property type="molecule type" value="Genomic_DNA"/>
</dbReference>
<protein>
    <recommendedName>
        <fullName evidence="3">AB hydrolase-1 domain-containing protein</fullName>
    </recommendedName>
</protein>
<dbReference type="SUPFAM" id="SSF53474">
    <property type="entry name" value="alpha/beta-Hydrolases"/>
    <property type="match status" value="1"/>
</dbReference>
<dbReference type="OrthoDB" id="1263307at2759"/>
<organism evidence="1 2">
    <name type="scientific">Oidiodendron maius (strain Zn)</name>
    <dbReference type="NCBI Taxonomy" id="913774"/>
    <lineage>
        <taxon>Eukaryota</taxon>
        <taxon>Fungi</taxon>
        <taxon>Dikarya</taxon>
        <taxon>Ascomycota</taxon>
        <taxon>Pezizomycotina</taxon>
        <taxon>Leotiomycetes</taxon>
        <taxon>Leotiomycetes incertae sedis</taxon>
        <taxon>Myxotrichaceae</taxon>
        <taxon>Oidiodendron</taxon>
    </lineage>
</organism>
<dbReference type="PANTHER" id="PTHR37017:SF11">
    <property type="entry name" value="ESTERASE_LIPASE_THIOESTERASE DOMAIN-CONTAINING PROTEIN"/>
    <property type="match status" value="1"/>
</dbReference>
<accession>A0A0C3DBJ8</accession>
<dbReference type="PANTHER" id="PTHR37017">
    <property type="entry name" value="AB HYDROLASE-1 DOMAIN-CONTAINING PROTEIN-RELATED"/>
    <property type="match status" value="1"/>
</dbReference>
<dbReference type="InterPro" id="IPR052897">
    <property type="entry name" value="Sec-Metab_Biosynth_Hydrolase"/>
</dbReference>
<name>A0A0C3DBJ8_OIDMZ</name>
<dbReference type="InParanoid" id="A0A0C3DBJ8"/>
<evidence type="ECO:0000313" key="1">
    <source>
        <dbReference type="EMBL" id="KIM99307.1"/>
    </source>
</evidence>
<evidence type="ECO:0000313" key="2">
    <source>
        <dbReference type="Proteomes" id="UP000054321"/>
    </source>
</evidence>
<sequence length="232" mass="26028">MPEYLSQDSMSKPTIIFATGFGMAQSAGSKISSRHLNLMSFTRSRVYDICWRLSGKRHQACYRSMAELIEAEVSKGRNVNLVNYSFGGSVGSSGAKGYTEQNPSRLKEGYGCVIGICQVCAFSPPDNTALIDMSGPREHGRLFYDRDSDGWEDRDVYVGILKKQRSDTYEGPPVREGAYARWMEVPTWYLLCIKDIAIPIDLQEYMVGEAREMGADLTTRRLDADQQATRDT</sequence>
<dbReference type="Gene3D" id="3.40.50.1820">
    <property type="entry name" value="alpha/beta hydrolase"/>
    <property type="match status" value="1"/>
</dbReference>
<dbReference type="AlphaFoldDB" id="A0A0C3DBJ8"/>
<keyword evidence="2" id="KW-1185">Reference proteome</keyword>
<gene>
    <name evidence="1" type="ORF">OIDMADRAFT_56454</name>
</gene>
<reference evidence="2" key="2">
    <citation type="submission" date="2015-01" db="EMBL/GenBank/DDBJ databases">
        <title>Evolutionary Origins and Diversification of the Mycorrhizal Mutualists.</title>
        <authorList>
            <consortium name="DOE Joint Genome Institute"/>
            <consortium name="Mycorrhizal Genomics Consortium"/>
            <person name="Kohler A."/>
            <person name="Kuo A."/>
            <person name="Nagy L.G."/>
            <person name="Floudas D."/>
            <person name="Copeland A."/>
            <person name="Barry K.W."/>
            <person name="Cichocki N."/>
            <person name="Veneault-Fourrey C."/>
            <person name="LaButti K."/>
            <person name="Lindquist E.A."/>
            <person name="Lipzen A."/>
            <person name="Lundell T."/>
            <person name="Morin E."/>
            <person name="Murat C."/>
            <person name="Riley R."/>
            <person name="Ohm R."/>
            <person name="Sun H."/>
            <person name="Tunlid A."/>
            <person name="Henrissat B."/>
            <person name="Grigoriev I.V."/>
            <person name="Hibbett D.S."/>
            <person name="Martin F."/>
        </authorList>
    </citation>
    <scope>NUCLEOTIDE SEQUENCE [LARGE SCALE GENOMIC DNA]</scope>
    <source>
        <strain evidence="2">Zn</strain>
    </source>
</reference>
<dbReference type="Proteomes" id="UP000054321">
    <property type="component" value="Unassembled WGS sequence"/>
</dbReference>
<proteinExistence type="predicted"/>
<dbReference type="HOGENOM" id="CLU_1195188_0_0_1"/>
<evidence type="ECO:0008006" key="3">
    <source>
        <dbReference type="Google" id="ProtNLM"/>
    </source>
</evidence>